<proteinExistence type="predicted"/>
<name>A0A6H1Q9N0_PSEAI</name>
<dbReference type="AlphaFoldDB" id="A0A6H1Q9N0"/>
<reference evidence="1" key="1">
    <citation type="submission" date="2020-01" db="EMBL/GenBank/DDBJ databases">
        <authorList>
            <person name="Zhou D."/>
        </authorList>
    </citation>
    <scope>NUCLEOTIDE SEQUENCE</scope>
    <source>
        <strain evidence="1">201330</strain>
        <plasmid evidence="1">p201330-IMP</plasmid>
    </source>
</reference>
<accession>A0A6H1Q9N0</accession>
<geneLocation type="plasmid" evidence="1">
    <name>p201330-IMP</name>
</geneLocation>
<organism evidence="1">
    <name type="scientific">Pseudomonas aeruginosa</name>
    <dbReference type="NCBI Taxonomy" id="287"/>
    <lineage>
        <taxon>Bacteria</taxon>
        <taxon>Pseudomonadati</taxon>
        <taxon>Pseudomonadota</taxon>
        <taxon>Gammaproteobacteria</taxon>
        <taxon>Pseudomonadales</taxon>
        <taxon>Pseudomonadaceae</taxon>
        <taxon>Pseudomonas</taxon>
    </lineage>
</organism>
<dbReference type="EMBL" id="MN961671">
    <property type="protein sequence ID" value="QIZ23206.1"/>
    <property type="molecule type" value="Genomic_DNA"/>
</dbReference>
<evidence type="ECO:0000313" key="1">
    <source>
        <dbReference type="EMBL" id="QIZ23206.1"/>
    </source>
</evidence>
<sequence>MTIQLFSAASSNCQSGVWSPGESTEIQSGSVYTSICGSYWLNAPESICNNLPYNDVVFSEPMASPPQIIVASSRLFPFTPCAAGASDAIDHVVSSVTRFGFRLYGGASPSSTASGSCGSAAVNGRAVSGFSWLALNKKP</sequence>
<protein>
    <submittedName>
        <fullName evidence="1">Uncharacterized protein</fullName>
    </submittedName>
</protein>
<keyword evidence="1" id="KW-0614">Plasmid</keyword>